<dbReference type="AlphaFoldDB" id="A0A0D3CVU2"/>
<sequence length="68" mass="7284">MSATEAIMRVVVCGVGGPRILKKCSTASLTISSGEDASIPVTLMRIMIELKAFLALATMRIMININFP</sequence>
<organism evidence="1 2">
    <name type="scientific">Brassica oleracea var. oleracea</name>
    <dbReference type="NCBI Taxonomy" id="109376"/>
    <lineage>
        <taxon>Eukaryota</taxon>
        <taxon>Viridiplantae</taxon>
        <taxon>Streptophyta</taxon>
        <taxon>Embryophyta</taxon>
        <taxon>Tracheophyta</taxon>
        <taxon>Spermatophyta</taxon>
        <taxon>Magnoliopsida</taxon>
        <taxon>eudicotyledons</taxon>
        <taxon>Gunneridae</taxon>
        <taxon>Pentapetalae</taxon>
        <taxon>rosids</taxon>
        <taxon>malvids</taxon>
        <taxon>Brassicales</taxon>
        <taxon>Brassicaceae</taxon>
        <taxon>Brassiceae</taxon>
        <taxon>Brassica</taxon>
    </lineage>
</organism>
<evidence type="ECO:0000313" key="2">
    <source>
        <dbReference type="Proteomes" id="UP000032141"/>
    </source>
</evidence>
<reference evidence="1" key="2">
    <citation type="submission" date="2015-03" db="UniProtKB">
        <authorList>
            <consortium name="EnsemblPlants"/>
        </authorList>
    </citation>
    <scope>IDENTIFICATION</scope>
</reference>
<accession>A0A0D3CVU2</accession>
<keyword evidence="2" id="KW-1185">Reference proteome</keyword>
<dbReference type="Gramene" id="Bo6g081080.1">
    <property type="protein sequence ID" value="Bo6g081080.1"/>
    <property type="gene ID" value="Bo6g081080"/>
</dbReference>
<name>A0A0D3CVU2_BRAOL</name>
<dbReference type="Proteomes" id="UP000032141">
    <property type="component" value="Chromosome C6"/>
</dbReference>
<proteinExistence type="predicted"/>
<protein>
    <submittedName>
        <fullName evidence="1">Uncharacterized protein</fullName>
    </submittedName>
</protein>
<evidence type="ECO:0000313" key="1">
    <source>
        <dbReference type="EnsemblPlants" id="Bo6g081080.1"/>
    </source>
</evidence>
<reference evidence="1 2" key="1">
    <citation type="journal article" date="2014" name="Genome Biol.">
        <title>Transcriptome and methylome profiling reveals relics of genome dominance in the mesopolyploid Brassica oleracea.</title>
        <authorList>
            <person name="Parkin I.A."/>
            <person name="Koh C."/>
            <person name="Tang H."/>
            <person name="Robinson S.J."/>
            <person name="Kagale S."/>
            <person name="Clarke W.E."/>
            <person name="Town C.D."/>
            <person name="Nixon J."/>
            <person name="Krishnakumar V."/>
            <person name="Bidwell S.L."/>
            <person name="Denoeud F."/>
            <person name="Belcram H."/>
            <person name="Links M.G."/>
            <person name="Just J."/>
            <person name="Clarke C."/>
            <person name="Bender T."/>
            <person name="Huebert T."/>
            <person name="Mason A.S."/>
            <person name="Pires J.C."/>
            <person name="Barker G."/>
            <person name="Moore J."/>
            <person name="Walley P.G."/>
            <person name="Manoli S."/>
            <person name="Batley J."/>
            <person name="Edwards D."/>
            <person name="Nelson M.N."/>
            <person name="Wang X."/>
            <person name="Paterson A.H."/>
            <person name="King G."/>
            <person name="Bancroft I."/>
            <person name="Chalhoub B."/>
            <person name="Sharpe A.G."/>
        </authorList>
    </citation>
    <scope>NUCLEOTIDE SEQUENCE</scope>
    <source>
        <strain evidence="1 2">cv. TO1000</strain>
    </source>
</reference>
<dbReference type="EnsemblPlants" id="Bo6g081080.1">
    <property type="protein sequence ID" value="Bo6g081080.1"/>
    <property type="gene ID" value="Bo6g081080"/>
</dbReference>
<dbReference type="HOGENOM" id="CLU_2797489_0_0_1"/>